<protein>
    <submittedName>
        <fullName evidence="3">Flavin reductase family protein</fullName>
    </submittedName>
</protein>
<dbReference type="GO" id="GO:0016646">
    <property type="term" value="F:oxidoreductase activity, acting on the CH-NH group of donors, NAD or NADP as acceptor"/>
    <property type="evidence" value="ECO:0007669"/>
    <property type="project" value="UniProtKB-ARBA"/>
</dbReference>
<gene>
    <name evidence="3" type="ORF">K8U72_04140</name>
</gene>
<dbReference type="EMBL" id="DYWQ01000064">
    <property type="protein sequence ID" value="HJF44956.1"/>
    <property type="molecule type" value="Genomic_DNA"/>
</dbReference>
<dbReference type="Proteomes" id="UP000697330">
    <property type="component" value="Unassembled WGS sequence"/>
</dbReference>
<dbReference type="Pfam" id="PF01613">
    <property type="entry name" value="Flavin_Reduct"/>
    <property type="match status" value="1"/>
</dbReference>
<evidence type="ECO:0000313" key="3">
    <source>
        <dbReference type="EMBL" id="HJF44956.1"/>
    </source>
</evidence>
<reference evidence="3" key="1">
    <citation type="journal article" date="2021" name="PeerJ">
        <title>Extensive microbial diversity within the chicken gut microbiome revealed by metagenomics and culture.</title>
        <authorList>
            <person name="Gilroy R."/>
            <person name="Ravi A."/>
            <person name="Getino M."/>
            <person name="Pursley I."/>
            <person name="Horton D.L."/>
            <person name="Alikhan N.F."/>
            <person name="Baker D."/>
            <person name="Gharbi K."/>
            <person name="Hall N."/>
            <person name="Watson M."/>
            <person name="Adriaenssens E.M."/>
            <person name="Foster-Nyarko E."/>
            <person name="Jarju S."/>
            <person name="Secka A."/>
            <person name="Antonio M."/>
            <person name="Oren A."/>
            <person name="Chaudhuri R.R."/>
            <person name="La Ragione R."/>
            <person name="Hildebrand F."/>
            <person name="Pallen M.J."/>
        </authorList>
    </citation>
    <scope>NUCLEOTIDE SEQUENCE</scope>
    <source>
        <strain evidence="3">CHK124-7917</strain>
    </source>
</reference>
<dbReference type="AlphaFoldDB" id="A0A921GFB1"/>
<evidence type="ECO:0000313" key="4">
    <source>
        <dbReference type="Proteomes" id="UP000697330"/>
    </source>
</evidence>
<dbReference type="InterPro" id="IPR052174">
    <property type="entry name" value="Flavoredoxin"/>
</dbReference>
<feature type="domain" description="Flavin reductase like" evidence="2">
    <location>
        <begin position="18"/>
        <end position="172"/>
    </location>
</feature>
<dbReference type="InterPro" id="IPR012349">
    <property type="entry name" value="Split_barrel_FMN-bd"/>
</dbReference>
<accession>A0A921GFB1</accession>
<evidence type="ECO:0000259" key="2">
    <source>
        <dbReference type="Pfam" id="PF01613"/>
    </source>
</evidence>
<comment type="caution">
    <text evidence="3">The sequence shown here is derived from an EMBL/GenBank/DDBJ whole genome shotgun (WGS) entry which is preliminary data.</text>
</comment>
<dbReference type="PANTHER" id="PTHR43567:SF5">
    <property type="entry name" value="HYPOTHETICAL CYTOSOLIC PROTEIN"/>
    <property type="match status" value="1"/>
</dbReference>
<sequence>MREKIDVTEYAPTILRELPKGVLLTARAGGRANPMTIGWGTLGVEWGKPLFVAYVRSSRFTYGLIEKSGEFTVSVPMRAGEKDHDRRISQILAVCGSKSGRDLDKVAELGLTLVEGEEVGAPAVRELPLTLECRVLYRREQDESLLREDLRGRYYSTDAPHTAYYAEIVSAYVLR</sequence>
<dbReference type="InterPro" id="IPR002563">
    <property type="entry name" value="Flavin_Rdtase-like_dom"/>
</dbReference>
<dbReference type="RefSeq" id="WP_274958868.1">
    <property type="nucleotide sequence ID" value="NZ_CAUWLO010000005.1"/>
</dbReference>
<dbReference type="SUPFAM" id="SSF50475">
    <property type="entry name" value="FMN-binding split barrel"/>
    <property type="match status" value="1"/>
</dbReference>
<dbReference type="PANTHER" id="PTHR43567">
    <property type="entry name" value="FLAVOREDOXIN-RELATED-RELATED"/>
    <property type="match status" value="1"/>
</dbReference>
<proteinExistence type="inferred from homology"/>
<name>A0A921GFB1_9ACTN</name>
<dbReference type="GO" id="GO:0010181">
    <property type="term" value="F:FMN binding"/>
    <property type="evidence" value="ECO:0007669"/>
    <property type="project" value="InterPro"/>
</dbReference>
<organism evidence="3 4">
    <name type="scientific">Thermophilibacter provencensis</name>
    <dbReference type="NCBI Taxonomy" id="1852386"/>
    <lineage>
        <taxon>Bacteria</taxon>
        <taxon>Bacillati</taxon>
        <taxon>Actinomycetota</taxon>
        <taxon>Coriobacteriia</taxon>
        <taxon>Coriobacteriales</taxon>
        <taxon>Atopobiaceae</taxon>
        <taxon>Thermophilibacter</taxon>
    </lineage>
</organism>
<evidence type="ECO:0000256" key="1">
    <source>
        <dbReference type="ARBA" id="ARBA00038054"/>
    </source>
</evidence>
<reference evidence="3" key="2">
    <citation type="submission" date="2021-09" db="EMBL/GenBank/DDBJ databases">
        <authorList>
            <person name="Gilroy R."/>
        </authorList>
    </citation>
    <scope>NUCLEOTIDE SEQUENCE</scope>
    <source>
        <strain evidence="3">CHK124-7917</strain>
    </source>
</reference>
<comment type="similarity">
    <text evidence="1">Belongs to the flavoredoxin family.</text>
</comment>
<dbReference type="Gene3D" id="2.30.110.10">
    <property type="entry name" value="Electron Transport, Fmn-binding Protein, Chain A"/>
    <property type="match status" value="1"/>
</dbReference>